<dbReference type="PANTHER" id="PTHR48111:SF73">
    <property type="entry name" value="ALKALINE PHOSPHATASE SYNTHESIS TRANSCRIPTIONAL REGULATORY PROTEIN PHOP"/>
    <property type="match status" value="1"/>
</dbReference>
<evidence type="ECO:0000259" key="9">
    <source>
        <dbReference type="PROSITE" id="PS51755"/>
    </source>
</evidence>
<keyword evidence="3 7" id="KW-0238">DNA-binding</keyword>
<name>A0ABR9ZZY7_9FIRM</name>
<organism evidence="10 11">
    <name type="scientific">Fusibacter ferrireducens</name>
    <dbReference type="NCBI Taxonomy" id="2785058"/>
    <lineage>
        <taxon>Bacteria</taxon>
        <taxon>Bacillati</taxon>
        <taxon>Bacillota</taxon>
        <taxon>Clostridia</taxon>
        <taxon>Eubacteriales</taxon>
        <taxon>Eubacteriales Family XII. Incertae Sedis</taxon>
        <taxon>Fusibacter</taxon>
    </lineage>
</organism>
<dbReference type="Gene3D" id="6.10.250.690">
    <property type="match status" value="1"/>
</dbReference>
<evidence type="ECO:0000256" key="2">
    <source>
        <dbReference type="ARBA" id="ARBA00023015"/>
    </source>
</evidence>
<evidence type="ECO:0000256" key="7">
    <source>
        <dbReference type="PROSITE-ProRule" id="PRU01091"/>
    </source>
</evidence>
<keyword evidence="11" id="KW-1185">Reference proteome</keyword>
<dbReference type="InterPro" id="IPR039420">
    <property type="entry name" value="WalR-like"/>
</dbReference>
<evidence type="ECO:0000256" key="4">
    <source>
        <dbReference type="ARBA" id="ARBA00023163"/>
    </source>
</evidence>
<dbReference type="PROSITE" id="PS51755">
    <property type="entry name" value="OMPR_PHOB"/>
    <property type="match status" value="1"/>
</dbReference>
<gene>
    <name evidence="10" type="ORF">ISU02_23140</name>
</gene>
<dbReference type="CDD" id="cd00383">
    <property type="entry name" value="trans_reg_C"/>
    <property type="match status" value="1"/>
</dbReference>
<proteinExistence type="predicted"/>
<feature type="domain" description="OmpR/PhoB-type" evidence="9">
    <location>
        <begin position="124"/>
        <end position="225"/>
    </location>
</feature>
<dbReference type="InterPro" id="IPR036388">
    <property type="entry name" value="WH-like_DNA-bd_sf"/>
</dbReference>
<keyword evidence="4" id="KW-0804">Transcription</keyword>
<sequence length="228" mass="26554">MKILLIEDEKDLLEVTRDYLLKEGYEVTTAMTGIEALNKFKTDTFEFVVMDLMLPDLHGEELCRLFRETSDVPIIMLTAKSSLEDKINGLALGADDYITKPFSLRELIMRIKSISKRVYKQTSNDALAFDHNRIIIDKNAHTVLKDDEEVYLTKIEFDILLVFAENPNRTFTREQLIEITMGYDYIGYDRTIDTHIKNIRKKIEDDLKDPRYVKTVYGVGYKFISKDS</sequence>
<dbReference type="InterPro" id="IPR016032">
    <property type="entry name" value="Sig_transdc_resp-reg_C-effctor"/>
</dbReference>
<dbReference type="Gene3D" id="3.40.50.2300">
    <property type="match status" value="1"/>
</dbReference>
<evidence type="ECO:0000256" key="6">
    <source>
        <dbReference type="PROSITE-ProRule" id="PRU00169"/>
    </source>
</evidence>
<dbReference type="Pfam" id="PF00072">
    <property type="entry name" value="Response_reg"/>
    <property type="match status" value="1"/>
</dbReference>
<reference evidence="10 11" key="1">
    <citation type="submission" date="2020-11" db="EMBL/GenBank/DDBJ databases">
        <title>Fusibacter basophilias sp. nov.</title>
        <authorList>
            <person name="Qiu D."/>
        </authorList>
    </citation>
    <scope>NUCLEOTIDE SEQUENCE [LARGE SCALE GENOMIC DNA]</scope>
    <source>
        <strain evidence="10 11">Q10-2</strain>
    </source>
</reference>
<dbReference type="InterPro" id="IPR011006">
    <property type="entry name" value="CheY-like_superfamily"/>
</dbReference>
<dbReference type="SMART" id="SM00862">
    <property type="entry name" value="Trans_reg_C"/>
    <property type="match status" value="1"/>
</dbReference>
<protein>
    <recommendedName>
        <fullName evidence="1">Stage 0 sporulation protein A homolog</fullName>
    </recommendedName>
</protein>
<dbReference type="SUPFAM" id="SSF52172">
    <property type="entry name" value="CheY-like"/>
    <property type="match status" value="1"/>
</dbReference>
<dbReference type="PANTHER" id="PTHR48111">
    <property type="entry name" value="REGULATOR OF RPOS"/>
    <property type="match status" value="1"/>
</dbReference>
<feature type="domain" description="Response regulatory" evidence="8">
    <location>
        <begin position="2"/>
        <end position="115"/>
    </location>
</feature>
<dbReference type="EMBL" id="JADKNH010000027">
    <property type="protein sequence ID" value="MBF4696005.1"/>
    <property type="molecule type" value="Genomic_DNA"/>
</dbReference>
<dbReference type="Pfam" id="PF00486">
    <property type="entry name" value="Trans_reg_C"/>
    <property type="match status" value="1"/>
</dbReference>
<keyword evidence="6" id="KW-0597">Phosphoprotein</keyword>
<dbReference type="CDD" id="cd17574">
    <property type="entry name" value="REC_OmpR"/>
    <property type="match status" value="1"/>
</dbReference>
<feature type="modified residue" description="4-aspartylphosphate" evidence="6">
    <location>
        <position position="51"/>
    </location>
</feature>
<evidence type="ECO:0000256" key="5">
    <source>
        <dbReference type="ARBA" id="ARBA00024867"/>
    </source>
</evidence>
<dbReference type="PROSITE" id="PS50110">
    <property type="entry name" value="RESPONSE_REGULATORY"/>
    <property type="match status" value="1"/>
</dbReference>
<dbReference type="SUPFAM" id="SSF46894">
    <property type="entry name" value="C-terminal effector domain of the bipartite response regulators"/>
    <property type="match status" value="1"/>
</dbReference>
<dbReference type="Proteomes" id="UP000614200">
    <property type="component" value="Unassembled WGS sequence"/>
</dbReference>
<comment type="caution">
    <text evidence="10">The sequence shown here is derived from an EMBL/GenBank/DDBJ whole genome shotgun (WGS) entry which is preliminary data.</text>
</comment>
<accession>A0ABR9ZZY7</accession>
<dbReference type="InterPro" id="IPR001789">
    <property type="entry name" value="Sig_transdc_resp-reg_receiver"/>
</dbReference>
<comment type="function">
    <text evidence="5">May play the central regulatory role in sporulation. It may be an element of the effector pathway responsible for the activation of sporulation genes in response to nutritional stress. Spo0A may act in concert with spo0H (a sigma factor) to control the expression of some genes that are critical to the sporulation process.</text>
</comment>
<evidence type="ECO:0000256" key="3">
    <source>
        <dbReference type="ARBA" id="ARBA00023125"/>
    </source>
</evidence>
<keyword evidence="2" id="KW-0805">Transcription regulation</keyword>
<evidence type="ECO:0000313" key="11">
    <source>
        <dbReference type="Proteomes" id="UP000614200"/>
    </source>
</evidence>
<dbReference type="Gene3D" id="1.10.10.10">
    <property type="entry name" value="Winged helix-like DNA-binding domain superfamily/Winged helix DNA-binding domain"/>
    <property type="match status" value="1"/>
</dbReference>
<dbReference type="InterPro" id="IPR001867">
    <property type="entry name" value="OmpR/PhoB-type_DNA-bd"/>
</dbReference>
<evidence type="ECO:0000256" key="1">
    <source>
        <dbReference type="ARBA" id="ARBA00018672"/>
    </source>
</evidence>
<dbReference type="RefSeq" id="WP_194704239.1">
    <property type="nucleotide sequence ID" value="NZ_JADKNH010000027.1"/>
</dbReference>
<evidence type="ECO:0000259" key="8">
    <source>
        <dbReference type="PROSITE" id="PS50110"/>
    </source>
</evidence>
<dbReference type="SMART" id="SM00448">
    <property type="entry name" value="REC"/>
    <property type="match status" value="1"/>
</dbReference>
<evidence type="ECO:0000313" key="10">
    <source>
        <dbReference type="EMBL" id="MBF4696005.1"/>
    </source>
</evidence>
<feature type="DNA-binding region" description="OmpR/PhoB-type" evidence="7">
    <location>
        <begin position="124"/>
        <end position="225"/>
    </location>
</feature>